<dbReference type="EMBL" id="JADJMS010000033">
    <property type="protein sequence ID" value="MBK7416159.1"/>
    <property type="molecule type" value="Genomic_DNA"/>
</dbReference>
<dbReference type="AlphaFoldDB" id="A0A935K3X1"/>
<gene>
    <name evidence="1" type="ORF">IPJ38_14675</name>
</gene>
<dbReference type="Proteomes" id="UP000739411">
    <property type="component" value="Unassembled WGS sequence"/>
</dbReference>
<comment type="caution">
    <text evidence="1">The sequence shown here is derived from an EMBL/GenBank/DDBJ whole genome shotgun (WGS) entry which is preliminary data.</text>
</comment>
<sequence>MRHVALNVQAIFTVLTEWLKESPGLSVLALVPEAERKIFPICSKFVGTWEFLWRAGYFLHLS</sequence>
<reference evidence="1 2" key="1">
    <citation type="submission" date="2020-10" db="EMBL/GenBank/DDBJ databases">
        <title>Connecting structure to function with the recovery of over 1000 high-quality activated sludge metagenome-assembled genomes encoding full-length rRNA genes using long-read sequencing.</title>
        <authorList>
            <person name="Singleton C.M."/>
            <person name="Petriglieri F."/>
            <person name="Kristensen J.M."/>
            <person name="Kirkegaard R.H."/>
            <person name="Michaelsen T.Y."/>
            <person name="Andersen M.H."/>
            <person name="Karst S.M."/>
            <person name="Dueholm M.S."/>
            <person name="Nielsen P.H."/>
            <person name="Albertsen M."/>
        </authorList>
    </citation>
    <scope>NUCLEOTIDE SEQUENCE [LARGE SCALE GENOMIC DNA]</scope>
    <source>
        <strain evidence="1">EsbW_18-Q3-R4-48_BATAC.463</strain>
    </source>
</reference>
<evidence type="ECO:0000313" key="2">
    <source>
        <dbReference type="Proteomes" id="UP000739411"/>
    </source>
</evidence>
<evidence type="ECO:0000313" key="1">
    <source>
        <dbReference type="EMBL" id="MBK7416159.1"/>
    </source>
</evidence>
<accession>A0A935K3X1</accession>
<name>A0A935K3X1_9RHOO</name>
<protein>
    <submittedName>
        <fullName evidence="1">Uncharacterized protein</fullName>
    </submittedName>
</protein>
<proteinExistence type="predicted"/>
<organism evidence="1 2">
    <name type="scientific">Candidatus Dechloromonas phosphorivorans</name>
    <dbReference type="NCBI Taxonomy" id="2899244"/>
    <lineage>
        <taxon>Bacteria</taxon>
        <taxon>Pseudomonadati</taxon>
        <taxon>Pseudomonadota</taxon>
        <taxon>Betaproteobacteria</taxon>
        <taxon>Rhodocyclales</taxon>
        <taxon>Azonexaceae</taxon>
        <taxon>Dechloromonas</taxon>
    </lineage>
</organism>